<keyword evidence="1" id="KW-0472">Membrane</keyword>
<reference evidence="2 3" key="2">
    <citation type="submission" date="2018-11" db="EMBL/GenBank/DDBJ databases">
        <authorList>
            <consortium name="Pathogen Informatics"/>
        </authorList>
    </citation>
    <scope>NUCLEOTIDE SEQUENCE [LARGE SCALE GENOMIC DNA]</scope>
</reference>
<accession>A0A183I295</accession>
<organism evidence="4">
    <name type="scientific">Onchocerca flexuosa</name>
    <dbReference type="NCBI Taxonomy" id="387005"/>
    <lineage>
        <taxon>Eukaryota</taxon>
        <taxon>Metazoa</taxon>
        <taxon>Ecdysozoa</taxon>
        <taxon>Nematoda</taxon>
        <taxon>Chromadorea</taxon>
        <taxon>Rhabditida</taxon>
        <taxon>Spirurina</taxon>
        <taxon>Spiruromorpha</taxon>
        <taxon>Filarioidea</taxon>
        <taxon>Onchocercidae</taxon>
        <taxon>Onchocerca</taxon>
    </lineage>
</organism>
<dbReference type="Proteomes" id="UP000267606">
    <property type="component" value="Unassembled WGS sequence"/>
</dbReference>
<evidence type="ECO:0000313" key="3">
    <source>
        <dbReference type="Proteomes" id="UP000267606"/>
    </source>
</evidence>
<protein>
    <submittedName>
        <fullName evidence="4">Copper transporter</fullName>
    </submittedName>
</protein>
<proteinExistence type="predicted"/>
<dbReference type="WBParaSite" id="OFLC_0001385801-mRNA-1">
    <property type="protein sequence ID" value="OFLC_0001385801-mRNA-1"/>
    <property type="gene ID" value="OFLC_0001385801"/>
</dbReference>
<keyword evidence="3" id="KW-1185">Reference proteome</keyword>
<dbReference type="AlphaFoldDB" id="A0A183I295"/>
<keyword evidence="1" id="KW-0812">Transmembrane</keyword>
<dbReference type="EMBL" id="UZAJ01040435">
    <property type="protein sequence ID" value="VDP14832.1"/>
    <property type="molecule type" value="Genomic_DNA"/>
</dbReference>
<gene>
    <name evidence="2" type="ORF">OFLC_LOCUS13857</name>
</gene>
<feature type="transmembrane region" description="Helical" evidence="1">
    <location>
        <begin position="20"/>
        <end position="40"/>
    </location>
</feature>
<name>A0A183I295_9BILA</name>
<sequence length="92" mass="10231">MWNGDLPGGSVVSWLSAYRTTAIITAVLCFVEAFQFRILLLKRNEYSIPRPSVFFPMESYDHIGKWSGTKGISGVRVRAVNESVGAVHEQAI</sequence>
<evidence type="ECO:0000313" key="4">
    <source>
        <dbReference type="WBParaSite" id="OFLC_0001385801-mRNA-1"/>
    </source>
</evidence>
<evidence type="ECO:0000256" key="1">
    <source>
        <dbReference type="SAM" id="Phobius"/>
    </source>
</evidence>
<keyword evidence="1" id="KW-1133">Transmembrane helix</keyword>
<reference evidence="4" key="1">
    <citation type="submission" date="2016-06" db="UniProtKB">
        <authorList>
            <consortium name="WormBaseParasite"/>
        </authorList>
    </citation>
    <scope>IDENTIFICATION</scope>
</reference>
<evidence type="ECO:0000313" key="2">
    <source>
        <dbReference type="EMBL" id="VDP14832.1"/>
    </source>
</evidence>